<feature type="domain" description="GED" evidence="4">
    <location>
        <begin position="641"/>
        <end position="732"/>
    </location>
</feature>
<organism evidence="6 7">
    <name type="scientific">Sporothrix stenoceras</name>
    <dbReference type="NCBI Taxonomy" id="5173"/>
    <lineage>
        <taxon>Eukaryota</taxon>
        <taxon>Fungi</taxon>
        <taxon>Dikarya</taxon>
        <taxon>Ascomycota</taxon>
        <taxon>Pezizomycotina</taxon>
        <taxon>Sordariomycetes</taxon>
        <taxon>Sordariomycetidae</taxon>
        <taxon>Ophiostomatales</taxon>
        <taxon>Ophiostomataceae</taxon>
        <taxon>Sporothrix</taxon>
    </lineage>
</organism>
<dbReference type="PROSITE" id="PS51718">
    <property type="entry name" value="G_DYNAMIN_2"/>
    <property type="match status" value="1"/>
</dbReference>
<dbReference type="PROSITE" id="PS51388">
    <property type="entry name" value="GED"/>
    <property type="match status" value="1"/>
</dbReference>
<dbReference type="SUPFAM" id="SSF52540">
    <property type="entry name" value="P-loop containing nucleoside triphosphate hydrolases"/>
    <property type="match status" value="1"/>
</dbReference>
<feature type="region of interest" description="Disordered" evidence="3">
    <location>
        <begin position="401"/>
        <end position="422"/>
    </location>
</feature>
<dbReference type="InterPro" id="IPR027417">
    <property type="entry name" value="P-loop_NTPase"/>
</dbReference>
<evidence type="ECO:0000256" key="2">
    <source>
        <dbReference type="ARBA" id="ARBA00023134"/>
    </source>
</evidence>
<reference evidence="6 7" key="1">
    <citation type="journal article" date="2024" name="IMA Fungus">
        <title>IMA Genome - F19 : A genome assembly and annotation guide to empower mycologists, including annotated draft genome sequences of Ceratocystis pirilliformis, Diaporthe australafricana, Fusarium ophioides, Paecilomyces lecythidis, and Sporothrix stenoceras.</title>
        <authorList>
            <person name="Aylward J."/>
            <person name="Wilson A.M."/>
            <person name="Visagie C.M."/>
            <person name="Spraker J."/>
            <person name="Barnes I."/>
            <person name="Buitendag C."/>
            <person name="Ceriani C."/>
            <person name="Del Mar Angel L."/>
            <person name="du Plessis D."/>
            <person name="Fuchs T."/>
            <person name="Gasser K."/>
            <person name="Kramer D."/>
            <person name="Li W."/>
            <person name="Munsamy K."/>
            <person name="Piso A."/>
            <person name="Price J.L."/>
            <person name="Sonnekus B."/>
            <person name="Thomas C."/>
            <person name="van der Nest A."/>
            <person name="van Dijk A."/>
            <person name="van Heerden A."/>
            <person name="van Vuuren N."/>
            <person name="Yilmaz N."/>
            <person name="Duong T.A."/>
            <person name="van der Merwe N.A."/>
            <person name="Wingfield M.J."/>
            <person name="Wingfield B.D."/>
        </authorList>
    </citation>
    <scope>NUCLEOTIDE SEQUENCE [LARGE SCALE GENOMIC DNA]</scope>
    <source>
        <strain evidence="6 7">CMW 5346</strain>
    </source>
</reference>
<name>A0ABR3ZDU4_9PEZI</name>
<keyword evidence="2" id="KW-0342">GTP-binding</keyword>
<dbReference type="Proteomes" id="UP001583186">
    <property type="component" value="Unassembled WGS sequence"/>
</dbReference>
<feature type="compositionally biased region" description="Polar residues" evidence="3">
    <location>
        <begin position="401"/>
        <end position="418"/>
    </location>
</feature>
<dbReference type="InterPro" id="IPR000375">
    <property type="entry name" value="Dynamin_stalk"/>
</dbReference>
<dbReference type="Pfam" id="PF01031">
    <property type="entry name" value="Dynamin_M"/>
    <property type="match status" value="1"/>
</dbReference>
<dbReference type="CDD" id="cd08771">
    <property type="entry name" value="DLP_1"/>
    <property type="match status" value="1"/>
</dbReference>
<dbReference type="SMART" id="SM00053">
    <property type="entry name" value="DYNc"/>
    <property type="match status" value="1"/>
</dbReference>
<dbReference type="EMBL" id="JAWCUI010000017">
    <property type="protein sequence ID" value="KAL1897943.1"/>
    <property type="molecule type" value="Genomic_DNA"/>
</dbReference>
<comment type="caution">
    <text evidence="6">The sequence shown here is derived from an EMBL/GenBank/DDBJ whole genome shotgun (WGS) entry which is preliminary data.</text>
</comment>
<dbReference type="Gene3D" id="3.40.50.300">
    <property type="entry name" value="P-loop containing nucleotide triphosphate hydrolases"/>
    <property type="match status" value="1"/>
</dbReference>
<keyword evidence="7" id="KW-1185">Reference proteome</keyword>
<evidence type="ECO:0000259" key="5">
    <source>
        <dbReference type="PROSITE" id="PS51718"/>
    </source>
</evidence>
<dbReference type="Pfam" id="PF00350">
    <property type="entry name" value="Dynamin_N"/>
    <property type="match status" value="1"/>
</dbReference>
<protein>
    <recommendedName>
        <fullName evidence="8">Dynamin family protein</fullName>
    </recommendedName>
</protein>
<feature type="domain" description="Dynamin-type G" evidence="5">
    <location>
        <begin position="29"/>
        <end position="332"/>
    </location>
</feature>
<dbReference type="InterPro" id="IPR045063">
    <property type="entry name" value="Dynamin_N"/>
</dbReference>
<evidence type="ECO:0000256" key="1">
    <source>
        <dbReference type="ARBA" id="ARBA00022741"/>
    </source>
</evidence>
<keyword evidence="1" id="KW-0547">Nucleotide-binding</keyword>
<dbReference type="InterPro" id="IPR001401">
    <property type="entry name" value="Dynamin_GTPase"/>
</dbReference>
<evidence type="ECO:0000259" key="4">
    <source>
        <dbReference type="PROSITE" id="PS51388"/>
    </source>
</evidence>
<evidence type="ECO:0000313" key="6">
    <source>
        <dbReference type="EMBL" id="KAL1897943.1"/>
    </source>
</evidence>
<gene>
    <name evidence="6" type="ORF">Sste5346_003795</name>
</gene>
<dbReference type="InterPro" id="IPR020850">
    <property type="entry name" value="GED_dom"/>
</dbReference>
<evidence type="ECO:0000256" key="3">
    <source>
        <dbReference type="SAM" id="MobiDB-lite"/>
    </source>
</evidence>
<sequence>MAPFNIQSQDYRDLLDIIDSLRSQGLDRYVALPEIIVCGDQSSGKSSVLEAISGLSFPTKDNLCTRFATELILRRHPAANISVSIVPHHSRTASEKAKLHAFTAIVDAENPDVGPVIEAAKLAMGLADSDDGDDVYKGSGSSVTTSRRFSNDILRIELSGPKQQHLTLVDLPGLFEAGNAEQSADEAPIVRKLVLDYMTRPRSIILAVVSAAYDFANQAVTQLAREVDPHGARTMGLITKPDKLDVDSDSERAFVKMARNRDVYLELGWHVLRNRGHDMRAATSAERDAKETEFFAKPGSAWLSVPPAYLGIGPLRPRLSTVLMDQILSQLPAILTEVDSLLGDCRLELTRLGTTRATVLEQRQYLSRISSQFTELVTAAVNGSYTDAGFFENMLQPSQDLDSNAINDDNEGGSTKTSKPNDKGYRLRLRAVVQNRLILFAKDIHDRGQTRVIVDDDFDDLFLKLKSSKVNTIRRCDYIKEVKGIISMSRGRELPGTFNPMVVSDLFRDQSKNWRGMAEVCAESILRSCFHAIAAALRYITIEDTAQKILQFRLDPTMKKLKSDIMDEIGKLTVSNTKGHPISYNHYLTETVQKVRIERLEKKLSAVLQSQTEKQATFVGDLSLANIATSLTEPDIERVAASDAVDCMEAYYKVALKTFVDNVSVLVVEQCLLSKLPGLLTPDAIYSIPDDEVGHLAGENKDATAERFLDEHHLPEAEGVATAISEDASLPQLDQAAYAPNIATVVAVDNVPDYVFTLPRKL</sequence>
<dbReference type="InterPro" id="IPR022812">
    <property type="entry name" value="Dynamin"/>
</dbReference>
<evidence type="ECO:0008006" key="8">
    <source>
        <dbReference type="Google" id="ProtNLM"/>
    </source>
</evidence>
<accession>A0ABR3ZDU4</accession>
<dbReference type="PANTHER" id="PTHR11566">
    <property type="entry name" value="DYNAMIN"/>
    <property type="match status" value="1"/>
</dbReference>
<dbReference type="PANTHER" id="PTHR11566:SF149">
    <property type="entry name" value="GTPASE, PUTATIVE (AFU_ORTHOLOGUE AFUA_6G11890)-RELATED"/>
    <property type="match status" value="1"/>
</dbReference>
<dbReference type="PRINTS" id="PR00195">
    <property type="entry name" value="DYNAMIN"/>
</dbReference>
<evidence type="ECO:0000313" key="7">
    <source>
        <dbReference type="Proteomes" id="UP001583186"/>
    </source>
</evidence>
<proteinExistence type="predicted"/>
<dbReference type="Gene3D" id="1.20.120.1240">
    <property type="entry name" value="Dynamin, middle domain"/>
    <property type="match status" value="1"/>
</dbReference>
<dbReference type="InterPro" id="IPR030381">
    <property type="entry name" value="G_DYNAMIN_dom"/>
</dbReference>